<feature type="non-terminal residue" evidence="2">
    <location>
        <position position="85"/>
    </location>
</feature>
<feature type="non-terminal residue" evidence="2">
    <location>
        <position position="1"/>
    </location>
</feature>
<organism evidence="2">
    <name type="scientific">Fusarium clavum</name>
    <dbReference type="NCBI Taxonomy" id="2594811"/>
    <lineage>
        <taxon>Eukaryota</taxon>
        <taxon>Fungi</taxon>
        <taxon>Dikarya</taxon>
        <taxon>Ascomycota</taxon>
        <taxon>Pezizomycotina</taxon>
        <taxon>Sordariomycetes</taxon>
        <taxon>Hypocreomycetidae</taxon>
        <taxon>Hypocreales</taxon>
        <taxon>Nectriaceae</taxon>
        <taxon>Fusarium</taxon>
        <taxon>Fusarium incarnatum-equiseti species complex</taxon>
    </lineage>
</organism>
<proteinExistence type="predicted"/>
<reference evidence="2" key="1">
    <citation type="submission" date="2013-05" db="EMBL/GenBank/DDBJ databases">
        <title>Draft genome sequences of six wheat associated Fusarium spp. isolates.</title>
        <authorList>
            <person name="Moolhuijzen P.M."/>
            <person name="Manners J.M."/>
            <person name="Wilcox S."/>
            <person name="Bellgard M.I."/>
            <person name="Gardiner D.M."/>
        </authorList>
    </citation>
    <scope>NUCLEOTIDE SEQUENCE</scope>
    <source>
        <strain evidence="2">CS3069</strain>
    </source>
</reference>
<keyword evidence="2" id="KW-0496">Mitochondrion</keyword>
<geneLocation type="mitochondrion" evidence="2"/>
<gene>
    <name evidence="2" type="ORF">BN850_0138150</name>
</gene>
<evidence type="ECO:0000313" key="2">
    <source>
        <dbReference type="EMBL" id="CDL73427.1"/>
    </source>
</evidence>
<name>W1IA01_9HYPO</name>
<feature type="region of interest" description="Disordered" evidence="1">
    <location>
        <begin position="1"/>
        <end position="30"/>
    </location>
</feature>
<evidence type="ECO:0000256" key="1">
    <source>
        <dbReference type="SAM" id="MobiDB-lite"/>
    </source>
</evidence>
<accession>W1IA01</accession>
<protein>
    <submittedName>
        <fullName evidence="2">NADH-ubiquinone oxidoreductase subunit B n3 TaxAjellomyces dermatitidis RepIDC5G854_AJEDR</fullName>
    </submittedName>
</protein>
<keyword evidence="2" id="KW-0830">Ubiquinone</keyword>
<sequence length="85" mass="9148">LIVNLSKSRSHLVGKSSSNNHDIGLSGRSTENDSETILIVSWCGKMHHFDGTASQTESHRPERGLASPVGDSIECGPVEVYELVS</sequence>
<dbReference type="AlphaFoldDB" id="W1IA01"/>
<feature type="region of interest" description="Disordered" evidence="1">
    <location>
        <begin position="50"/>
        <end position="70"/>
    </location>
</feature>
<dbReference type="EMBL" id="CBMI010005098">
    <property type="protein sequence ID" value="CDL73427.1"/>
    <property type="molecule type" value="Genomic_DNA"/>
</dbReference>
<dbReference type="EMBL" id="HG321345">
    <property type="protein sequence ID" value="CEF82689.1"/>
    <property type="molecule type" value="Genomic_DNA"/>
</dbReference>